<dbReference type="SUPFAM" id="SSF52540">
    <property type="entry name" value="P-loop containing nucleoside triphosphate hydrolases"/>
    <property type="match status" value="1"/>
</dbReference>
<dbReference type="AlphaFoldDB" id="A0A1H3ZYT8"/>
<dbReference type="GO" id="GO:0005524">
    <property type="term" value="F:ATP binding"/>
    <property type="evidence" value="ECO:0007669"/>
    <property type="project" value="UniProtKB-UniRule"/>
</dbReference>
<organism evidence="2 3">
    <name type="scientific">Desulfuromusa kysingii</name>
    <dbReference type="NCBI Taxonomy" id="37625"/>
    <lineage>
        <taxon>Bacteria</taxon>
        <taxon>Pseudomonadati</taxon>
        <taxon>Thermodesulfobacteriota</taxon>
        <taxon>Desulfuromonadia</taxon>
        <taxon>Desulfuromonadales</taxon>
        <taxon>Geopsychrobacteraceae</taxon>
        <taxon>Desulfuromusa</taxon>
    </lineage>
</organism>
<dbReference type="Pfam" id="PF10662">
    <property type="entry name" value="PduV-EutP"/>
    <property type="match status" value="1"/>
</dbReference>
<evidence type="ECO:0000256" key="1">
    <source>
        <dbReference type="PIRNR" id="PIRNR036409"/>
    </source>
</evidence>
<dbReference type="RefSeq" id="WP_092346830.1">
    <property type="nucleotide sequence ID" value="NZ_FNQN01000004.1"/>
</dbReference>
<dbReference type="InterPro" id="IPR012381">
    <property type="entry name" value="EutP_PduV"/>
</dbReference>
<keyword evidence="1" id="KW-0547">Nucleotide-binding</keyword>
<accession>A0A1H3ZYT8</accession>
<dbReference type="Proteomes" id="UP000199409">
    <property type="component" value="Unassembled WGS sequence"/>
</dbReference>
<dbReference type="PIRSF" id="PIRSF036409">
    <property type="entry name" value="EutP_PduV"/>
    <property type="match status" value="1"/>
</dbReference>
<dbReference type="CDD" id="cd00882">
    <property type="entry name" value="Ras_like_GTPase"/>
    <property type="match status" value="1"/>
</dbReference>
<dbReference type="OrthoDB" id="6179at2"/>
<evidence type="ECO:0000313" key="3">
    <source>
        <dbReference type="Proteomes" id="UP000199409"/>
    </source>
</evidence>
<protein>
    <submittedName>
        <fullName evidence="2">Ethanolamine utilization protein EutP</fullName>
    </submittedName>
</protein>
<dbReference type="EMBL" id="FNQN01000004">
    <property type="protein sequence ID" value="SEA28807.1"/>
    <property type="molecule type" value="Genomic_DNA"/>
</dbReference>
<dbReference type="STRING" id="37625.SAMN05660420_01730"/>
<name>A0A1H3ZYT8_9BACT</name>
<comment type="similarity">
    <text evidence="1">Belongs to the EutP/PduV family.</text>
</comment>
<dbReference type="InterPro" id="IPR027417">
    <property type="entry name" value="P-loop_NTPase"/>
</dbReference>
<dbReference type="NCBIfam" id="TIGR02528">
    <property type="entry name" value="EutP"/>
    <property type="match status" value="1"/>
</dbReference>
<dbReference type="GO" id="GO:0006576">
    <property type="term" value="P:biogenic amine metabolic process"/>
    <property type="evidence" value="ECO:0007669"/>
    <property type="project" value="InterPro"/>
</dbReference>
<reference evidence="2 3" key="1">
    <citation type="submission" date="2016-10" db="EMBL/GenBank/DDBJ databases">
        <authorList>
            <person name="de Groot N.N."/>
        </authorList>
    </citation>
    <scope>NUCLEOTIDE SEQUENCE [LARGE SCALE GENOMIC DNA]</scope>
    <source>
        <strain evidence="2 3">DSM 7343</strain>
    </source>
</reference>
<sequence length="147" mass="16366">MNKVMLVGKTGCGKTTLIQSFQEQKIVYKKTQAITFSGIFIDSPGEFLENRRLYPALLTTSVGCNIVALVQDATLINSVYPPNFSSMFKKRILGIVTKVDKESSNPERAEKFLRRAGAEEIIMTSAIDKTGLQLLRESLTKVDMDDI</sequence>
<evidence type="ECO:0000313" key="2">
    <source>
        <dbReference type="EMBL" id="SEA28807.1"/>
    </source>
</evidence>
<dbReference type="PANTHER" id="PTHR40453:SF1">
    <property type="entry name" value="PROTEIN YOEF"/>
    <property type="match status" value="1"/>
</dbReference>
<proteinExistence type="inferred from homology"/>
<gene>
    <name evidence="2" type="ORF">SAMN05660420_01730</name>
</gene>
<keyword evidence="3" id="KW-1185">Reference proteome</keyword>
<dbReference type="PANTHER" id="PTHR40453">
    <property type="entry name" value="PROTEIN YOEF"/>
    <property type="match status" value="1"/>
</dbReference>
<dbReference type="Gene3D" id="3.40.50.300">
    <property type="entry name" value="P-loop containing nucleotide triphosphate hydrolases"/>
    <property type="match status" value="1"/>
</dbReference>